<dbReference type="AlphaFoldDB" id="A0A936YQG2"/>
<dbReference type="CDD" id="cd04301">
    <property type="entry name" value="NAT_SF"/>
    <property type="match status" value="1"/>
</dbReference>
<dbReference type="Proteomes" id="UP000633219">
    <property type="component" value="Unassembled WGS sequence"/>
</dbReference>
<evidence type="ECO:0000256" key="1">
    <source>
        <dbReference type="ARBA" id="ARBA00022679"/>
    </source>
</evidence>
<name>A0A936YQG2_9HYPH</name>
<dbReference type="PROSITE" id="PS51186">
    <property type="entry name" value="GNAT"/>
    <property type="match status" value="1"/>
</dbReference>
<dbReference type="Gene3D" id="3.40.630.30">
    <property type="match status" value="1"/>
</dbReference>
<proteinExistence type="predicted"/>
<feature type="domain" description="N-acetyltransferase" evidence="3">
    <location>
        <begin position="2"/>
        <end position="158"/>
    </location>
</feature>
<dbReference type="GO" id="GO:0016747">
    <property type="term" value="F:acyltransferase activity, transferring groups other than amino-acyl groups"/>
    <property type="evidence" value="ECO:0007669"/>
    <property type="project" value="InterPro"/>
</dbReference>
<keyword evidence="2" id="KW-0012">Acyltransferase</keyword>
<accession>A0A936YQG2</accession>
<dbReference type="InterPro" id="IPR000182">
    <property type="entry name" value="GNAT_dom"/>
</dbReference>
<dbReference type="InterPro" id="IPR050832">
    <property type="entry name" value="Bact_Acetyltransf"/>
</dbReference>
<dbReference type="Pfam" id="PF00583">
    <property type="entry name" value="Acetyltransf_1"/>
    <property type="match status" value="1"/>
</dbReference>
<comment type="caution">
    <text evidence="4">The sequence shown here is derived from an EMBL/GenBank/DDBJ whole genome shotgun (WGS) entry which is preliminary data.</text>
</comment>
<dbReference type="SUPFAM" id="SSF55729">
    <property type="entry name" value="Acyl-CoA N-acyltransferases (Nat)"/>
    <property type="match status" value="1"/>
</dbReference>
<evidence type="ECO:0000313" key="4">
    <source>
        <dbReference type="EMBL" id="MBL0374818.1"/>
    </source>
</evidence>
<keyword evidence="5" id="KW-1185">Reference proteome</keyword>
<dbReference type="RefSeq" id="WP_201663370.1">
    <property type="nucleotide sequence ID" value="NZ_JAEQNC010000016.1"/>
</dbReference>
<evidence type="ECO:0000313" key="5">
    <source>
        <dbReference type="Proteomes" id="UP000633219"/>
    </source>
</evidence>
<dbReference type="EMBL" id="JAEQNC010000016">
    <property type="protein sequence ID" value="MBL0374818.1"/>
    <property type="molecule type" value="Genomic_DNA"/>
</dbReference>
<evidence type="ECO:0000259" key="3">
    <source>
        <dbReference type="PROSITE" id="PS51186"/>
    </source>
</evidence>
<sequence>MTIIRAAREDEADELAAIGIRAWESAVVGWINLDLLRANAQRAFVDFTRQRYLAIDVAERAGQVVAWAARERLDNHISDLWVEPNWQGQGLGYALLTRLETEIEAQAYETITIETHAQNIRAIEFLKRCGYAINWMTATWSPKLDREVDTVGLIKHLAVPERPVVYGEF</sequence>
<dbReference type="InterPro" id="IPR016181">
    <property type="entry name" value="Acyl_CoA_acyltransferase"/>
</dbReference>
<keyword evidence="1" id="KW-0808">Transferase</keyword>
<evidence type="ECO:0000256" key="2">
    <source>
        <dbReference type="ARBA" id="ARBA00023315"/>
    </source>
</evidence>
<organism evidence="4 5">
    <name type="scientific">Rhizobium setariae</name>
    <dbReference type="NCBI Taxonomy" id="2801340"/>
    <lineage>
        <taxon>Bacteria</taxon>
        <taxon>Pseudomonadati</taxon>
        <taxon>Pseudomonadota</taxon>
        <taxon>Alphaproteobacteria</taxon>
        <taxon>Hyphomicrobiales</taxon>
        <taxon>Rhizobiaceae</taxon>
        <taxon>Rhizobium/Agrobacterium group</taxon>
        <taxon>Rhizobium</taxon>
    </lineage>
</organism>
<protein>
    <submittedName>
        <fullName evidence="4">GNAT family N-acetyltransferase</fullName>
    </submittedName>
</protein>
<reference evidence="4" key="1">
    <citation type="submission" date="2021-01" db="EMBL/GenBank/DDBJ databases">
        <title>Rhizobium sp. strain KVB221 16S ribosomal RNA gene Genome sequencing and assembly.</title>
        <authorList>
            <person name="Kang M."/>
        </authorList>
    </citation>
    <scope>NUCLEOTIDE SEQUENCE</scope>
    <source>
        <strain evidence="4">KVB221</strain>
    </source>
</reference>
<dbReference type="PANTHER" id="PTHR43877">
    <property type="entry name" value="AMINOALKYLPHOSPHONATE N-ACETYLTRANSFERASE-RELATED-RELATED"/>
    <property type="match status" value="1"/>
</dbReference>
<gene>
    <name evidence="4" type="ORF">JJB09_22655</name>
</gene>